<proteinExistence type="predicted"/>
<name>A0ABS0CW43_9NOCA</name>
<evidence type="ECO:0000313" key="1">
    <source>
        <dbReference type="EMBL" id="MBF6300551.1"/>
    </source>
</evidence>
<accession>A0ABS0CW43</accession>
<comment type="caution">
    <text evidence="1">The sequence shown here is derived from an EMBL/GenBank/DDBJ whole genome shotgun (WGS) entry which is preliminary data.</text>
</comment>
<keyword evidence="2" id="KW-1185">Reference proteome</keyword>
<sequence length="105" mass="11484">MTDAVDTDDPDEVAVSWRKYRTADTTFGDRVEEIAGKFRVPGGPKSELDLDHTKYTNAVRRLVRAHVHADGRRTVALDGHVTETVGAYSSTDQAGAATVRRAEPT</sequence>
<protein>
    <recommendedName>
        <fullName evidence="3">Centromere-binding protein ParB C-terminal domain-containing protein</fullName>
    </recommendedName>
</protein>
<reference evidence="1 2" key="1">
    <citation type="submission" date="2020-10" db="EMBL/GenBank/DDBJ databases">
        <title>Identification of Nocardia species via Next-generation sequencing and recognition of intraspecies genetic diversity.</title>
        <authorList>
            <person name="Li P."/>
            <person name="Li P."/>
            <person name="Lu B."/>
        </authorList>
    </citation>
    <scope>NUCLEOTIDE SEQUENCE [LARGE SCALE GENOMIC DNA]</scope>
    <source>
        <strain evidence="1 2">BJ06-0157</strain>
    </source>
</reference>
<gene>
    <name evidence="1" type="ORF">IU459_23830</name>
</gene>
<dbReference type="RefSeq" id="WP_195131794.1">
    <property type="nucleotide sequence ID" value="NZ_JADLQX010000019.1"/>
</dbReference>
<dbReference type="Proteomes" id="UP000702209">
    <property type="component" value="Unassembled WGS sequence"/>
</dbReference>
<organism evidence="1 2">
    <name type="scientific">Nocardia amamiensis</name>
    <dbReference type="NCBI Taxonomy" id="404578"/>
    <lineage>
        <taxon>Bacteria</taxon>
        <taxon>Bacillati</taxon>
        <taxon>Actinomycetota</taxon>
        <taxon>Actinomycetes</taxon>
        <taxon>Mycobacteriales</taxon>
        <taxon>Nocardiaceae</taxon>
        <taxon>Nocardia</taxon>
    </lineage>
</organism>
<evidence type="ECO:0000313" key="2">
    <source>
        <dbReference type="Proteomes" id="UP000702209"/>
    </source>
</evidence>
<dbReference type="EMBL" id="JADLQX010000019">
    <property type="protein sequence ID" value="MBF6300551.1"/>
    <property type="molecule type" value="Genomic_DNA"/>
</dbReference>
<evidence type="ECO:0008006" key="3">
    <source>
        <dbReference type="Google" id="ProtNLM"/>
    </source>
</evidence>